<evidence type="ECO:0000256" key="5">
    <source>
        <dbReference type="ARBA" id="ARBA00047317"/>
    </source>
</evidence>
<evidence type="ECO:0000256" key="2">
    <source>
        <dbReference type="ARBA" id="ARBA00005046"/>
    </source>
</evidence>
<name>E1X043_HALMS</name>
<dbReference type="PATRIC" id="fig|862908.3.peg.1339"/>
<dbReference type="GO" id="GO:0061599">
    <property type="term" value="F:molybdopterin molybdotransferase activity"/>
    <property type="evidence" value="ECO:0007669"/>
    <property type="project" value="UniProtKB-UniRule"/>
</dbReference>
<dbReference type="EC" id="2.10.1.1" evidence="6"/>
<dbReference type="PROSITE" id="PS01079">
    <property type="entry name" value="MOCF_BIOSYNTHESIS_2"/>
    <property type="match status" value="1"/>
</dbReference>
<proteinExistence type="inferred from homology"/>
<dbReference type="InterPro" id="IPR036425">
    <property type="entry name" value="MoaB/Mog-like_dom_sf"/>
</dbReference>
<comment type="cofactor">
    <cofactor evidence="6">
        <name>Mg(2+)</name>
        <dbReference type="ChEBI" id="CHEBI:18420"/>
    </cofactor>
</comment>
<dbReference type="RefSeq" id="WP_014244054.1">
    <property type="nucleotide sequence ID" value="NC_016620.1"/>
</dbReference>
<dbReference type="eggNOG" id="COG0303">
    <property type="taxonomic scope" value="Bacteria"/>
</dbReference>
<evidence type="ECO:0000259" key="7">
    <source>
        <dbReference type="SMART" id="SM00852"/>
    </source>
</evidence>
<comment type="catalytic activity">
    <reaction evidence="5">
        <text>adenylyl-molybdopterin + molybdate = Mo-molybdopterin + AMP + H(+)</text>
        <dbReference type="Rhea" id="RHEA:35047"/>
        <dbReference type="ChEBI" id="CHEBI:15378"/>
        <dbReference type="ChEBI" id="CHEBI:36264"/>
        <dbReference type="ChEBI" id="CHEBI:62727"/>
        <dbReference type="ChEBI" id="CHEBI:71302"/>
        <dbReference type="ChEBI" id="CHEBI:456215"/>
        <dbReference type="EC" id="2.10.1.1"/>
    </reaction>
</comment>
<dbReference type="STRING" id="862908.BMS_1407"/>
<dbReference type="HOGENOM" id="CLU_010186_7_0_7"/>
<dbReference type="GO" id="GO:0046872">
    <property type="term" value="F:metal ion binding"/>
    <property type="evidence" value="ECO:0007669"/>
    <property type="project" value="UniProtKB-UniRule"/>
</dbReference>
<dbReference type="Proteomes" id="UP000008963">
    <property type="component" value="Chromosome"/>
</dbReference>
<feature type="domain" description="MoaB/Mog" evidence="7">
    <location>
        <begin position="178"/>
        <end position="318"/>
    </location>
</feature>
<dbReference type="Pfam" id="PF00994">
    <property type="entry name" value="MoCF_biosynth"/>
    <property type="match status" value="1"/>
</dbReference>
<dbReference type="InterPro" id="IPR008284">
    <property type="entry name" value="MoCF_biosynth_CS"/>
</dbReference>
<comment type="function">
    <text evidence="1 6">Catalyzes the insertion of molybdate into adenylated molybdopterin with the concomitant release of AMP.</text>
</comment>
<keyword evidence="6" id="KW-0479">Metal-binding</keyword>
<dbReference type="Gene3D" id="2.170.190.11">
    <property type="entry name" value="Molybdopterin biosynthesis moea protein, domain 3"/>
    <property type="match status" value="1"/>
</dbReference>
<evidence type="ECO:0000313" key="8">
    <source>
        <dbReference type="EMBL" id="CBW26270.1"/>
    </source>
</evidence>
<dbReference type="Gene3D" id="3.40.980.10">
    <property type="entry name" value="MoaB/Mog-like domain"/>
    <property type="match status" value="1"/>
</dbReference>
<keyword evidence="6" id="KW-0808">Transferase</keyword>
<dbReference type="PANTHER" id="PTHR10192">
    <property type="entry name" value="MOLYBDOPTERIN BIOSYNTHESIS PROTEIN"/>
    <property type="match status" value="1"/>
</dbReference>
<keyword evidence="6" id="KW-0500">Molybdenum</keyword>
<dbReference type="InterPro" id="IPR005110">
    <property type="entry name" value="MoeA_linker/N"/>
</dbReference>
<reference evidence="9" key="1">
    <citation type="journal article" date="2013" name="ISME J.">
        <title>A small predatory core genome in the divergent marine Bacteriovorax marinus SJ and the terrestrial Bdellovibrio bacteriovorus.</title>
        <authorList>
            <person name="Crossman L.C."/>
            <person name="Chen H."/>
            <person name="Cerdeno-Tarraga A.M."/>
            <person name="Brooks K."/>
            <person name="Quail M.A."/>
            <person name="Pineiro S.A."/>
            <person name="Hobley L."/>
            <person name="Sockett R.E."/>
            <person name="Bentley S.D."/>
            <person name="Parkhill J."/>
            <person name="Williams H.N."/>
            <person name="Stine O.C."/>
        </authorList>
    </citation>
    <scope>NUCLEOTIDE SEQUENCE [LARGE SCALE GENOMIC DNA]</scope>
    <source>
        <strain evidence="9">ATCC BAA-682 / DSM 15412 / SJ</strain>
    </source>
</reference>
<dbReference type="PANTHER" id="PTHR10192:SF5">
    <property type="entry name" value="GEPHYRIN"/>
    <property type="match status" value="1"/>
</dbReference>
<keyword evidence="9" id="KW-1185">Reference proteome</keyword>
<sequence>MLSASEAHNEVLAADIDKEIYKVITRETTSSRGYVLAQDIVATRSHPPFNRVMMDGIAISFDGVSLREFKKQGIARAGEECKSLLSSDHCIEVMTGAPLPMGCDCVIPYEEIIENEKSFLLSESSHPKRNQFIHPLGVDYQRDDKLISKGTLINSGALSIIYSQGLSSVEVYQLESVAIISTGDELVDLGEKVLDHQIYRSNSYVIKNEIESFFTGAKVSLYHFNDDKEEILEGLASIVQKYKVIIISGGVSKGKFDFIPQCLEELGIKKAFHKVRQRPGKPLFFGKGARGQVVFGLPGNPVSSFVNTRRHIIPLLQKSFLNSEVTTVDVFSDRELELGSDFTFFIPAKISFLEGRVVASPRLGHNSGDFSKLTETDGFFEVPAPLGRIEMNKQYQFYPWGGGIGPV</sequence>
<dbReference type="SMART" id="SM00852">
    <property type="entry name" value="MoCF_biosynth"/>
    <property type="match status" value="1"/>
</dbReference>
<dbReference type="UniPathway" id="UPA00344"/>
<comment type="pathway">
    <text evidence="2 6">Cofactor biosynthesis; molybdopterin biosynthesis.</text>
</comment>
<gene>
    <name evidence="8" type="primary">moeA</name>
    <name evidence="8" type="ordered locus">BMS_1407</name>
</gene>
<dbReference type="SUPFAM" id="SSF53218">
    <property type="entry name" value="Molybdenum cofactor biosynthesis proteins"/>
    <property type="match status" value="1"/>
</dbReference>
<evidence type="ECO:0000256" key="6">
    <source>
        <dbReference type="RuleBase" id="RU365090"/>
    </source>
</evidence>
<keyword evidence="4 6" id="KW-0501">Molybdenum cofactor biosynthesis</keyword>
<organism evidence="8 9">
    <name type="scientific">Halobacteriovorax marinus (strain ATCC BAA-682 / DSM 15412 / SJ)</name>
    <name type="common">Bacteriovorax marinus</name>
    <dbReference type="NCBI Taxonomy" id="862908"/>
    <lineage>
        <taxon>Bacteria</taxon>
        <taxon>Pseudomonadati</taxon>
        <taxon>Bdellovibrionota</taxon>
        <taxon>Bacteriovoracia</taxon>
        <taxon>Bacteriovoracales</taxon>
        <taxon>Halobacteriovoraceae</taxon>
        <taxon>Halobacteriovorax</taxon>
    </lineage>
</organism>
<dbReference type="EMBL" id="FQ312005">
    <property type="protein sequence ID" value="CBW26270.1"/>
    <property type="molecule type" value="Genomic_DNA"/>
</dbReference>
<dbReference type="SUPFAM" id="SSF63882">
    <property type="entry name" value="MoeA N-terminal region -like"/>
    <property type="match status" value="1"/>
</dbReference>
<keyword evidence="6" id="KW-0460">Magnesium</keyword>
<dbReference type="CDD" id="cd00887">
    <property type="entry name" value="MoeA"/>
    <property type="match status" value="1"/>
</dbReference>
<dbReference type="Gene3D" id="3.90.105.10">
    <property type="entry name" value="Molybdopterin biosynthesis moea protein, domain 2"/>
    <property type="match status" value="1"/>
</dbReference>
<comment type="similarity">
    <text evidence="3 6">Belongs to the MoeA family.</text>
</comment>
<dbReference type="Pfam" id="PF03453">
    <property type="entry name" value="MoeA_N"/>
    <property type="match status" value="1"/>
</dbReference>
<accession>E1X043</accession>
<dbReference type="GO" id="GO:0005829">
    <property type="term" value="C:cytosol"/>
    <property type="evidence" value="ECO:0007669"/>
    <property type="project" value="TreeGrafter"/>
</dbReference>
<dbReference type="NCBIfam" id="TIGR00177">
    <property type="entry name" value="molyb_syn"/>
    <property type="match status" value="1"/>
</dbReference>
<protein>
    <recommendedName>
        <fullName evidence="6">Molybdopterin molybdenumtransferase</fullName>
        <ecNumber evidence="6">2.10.1.1</ecNumber>
    </recommendedName>
</protein>
<dbReference type="GO" id="GO:0006777">
    <property type="term" value="P:Mo-molybdopterin cofactor biosynthetic process"/>
    <property type="evidence" value="ECO:0007669"/>
    <property type="project" value="UniProtKB-UniRule"/>
</dbReference>
<evidence type="ECO:0000256" key="3">
    <source>
        <dbReference type="ARBA" id="ARBA00010763"/>
    </source>
</evidence>
<dbReference type="SUPFAM" id="SSF63867">
    <property type="entry name" value="MoeA C-terminal domain-like"/>
    <property type="match status" value="1"/>
</dbReference>
<dbReference type="AlphaFoldDB" id="E1X043"/>
<dbReference type="OrthoDB" id="9804758at2"/>
<dbReference type="InterPro" id="IPR038987">
    <property type="entry name" value="MoeA-like"/>
</dbReference>
<dbReference type="InterPro" id="IPR036135">
    <property type="entry name" value="MoeA_linker/N_sf"/>
</dbReference>
<dbReference type="KEGG" id="bmx:BMS_1407"/>
<evidence type="ECO:0000313" key="9">
    <source>
        <dbReference type="Proteomes" id="UP000008963"/>
    </source>
</evidence>
<evidence type="ECO:0000256" key="1">
    <source>
        <dbReference type="ARBA" id="ARBA00002901"/>
    </source>
</evidence>
<dbReference type="InterPro" id="IPR036688">
    <property type="entry name" value="MoeA_C_domain_IV_sf"/>
</dbReference>
<evidence type="ECO:0000256" key="4">
    <source>
        <dbReference type="ARBA" id="ARBA00023150"/>
    </source>
</evidence>
<dbReference type="Gene3D" id="2.40.340.10">
    <property type="entry name" value="MoeA, C-terminal, domain IV"/>
    <property type="match status" value="1"/>
</dbReference>
<dbReference type="InterPro" id="IPR001453">
    <property type="entry name" value="MoaB/Mog_dom"/>
</dbReference>